<sequence length="128" mass="14440">MDKDQKHLEAALLRSVRAMKAGTSARPKNGMRPIHPGEVLREDYLAPLGMTTNALASALRTALSKIEDVVHERRQVDAELALRLARYFGGDAESWLNLQQTYDLKVARRAHSHRIEAEITPREVLDDE</sequence>
<evidence type="ECO:0000256" key="1">
    <source>
        <dbReference type="ARBA" id="ARBA00023125"/>
    </source>
</evidence>
<dbReference type="EMBL" id="CADIJZ010000006">
    <property type="protein sequence ID" value="CAB3665242.1"/>
    <property type="molecule type" value="Genomic_DNA"/>
</dbReference>
<evidence type="ECO:0000313" key="4">
    <source>
        <dbReference type="Proteomes" id="UP000235659"/>
    </source>
</evidence>
<dbReference type="GO" id="GO:0003677">
    <property type="term" value="F:DNA binding"/>
    <property type="evidence" value="ECO:0007669"/>
    <property type="project" value="UniProtKB-KW"/>
</dbReference>
<dbReference type="PANTHER" id="PTHR36924">
    <property type="entry name" value="ANTITOXIN HIGA-1"/>
    <property type="match status" value="1"/>
</dbReference>
<evidence type="ECO:0000313" key="2">
    <source>
        <dbReference type="EMBL" id="CAB3665242.1"/>
    </source>
</evidence>
<dbReference type="NCBIfam" id="TIGR02607">
    <property type="entry name" value="antidote_HigA"/>
    <property type="match status" value="1"/>
</dbReference>
<organism evidence="2 5">
    <name type="scientific">Paraburkholderia rhynchosiae</name>
    <dbReference type="NCBI Taxonomy" id="487049"/>
    <lineage>
        <taxon>Bacteria</taxon>
        <taxon>Pseudomonadati</taxon>
        <taxon>Pseudomonadota</taxon>
        <taxon>Betaproteobacteria</taxon>
        <taxon>Burkholderiales</taxon>
        <taxon>Burkholderiaceae</taxon>
        <taxon>Paraburkholderia</taxon>
    </lineage>
</organism>
<dbReference type="EMBL" id="PNXY01000015">
    <property type="protein sequence ID" value="PMS28872.1"/>
    <property type="molecule type" value="Genomic_DNA"/>
</dbReference>
<protein>
    <submittedName>
        <fullName evidence="3">Addiction module antidote protein, HigA family</fullName>
    </submittedName>
</protein>
<dbReference type="Gene3D" id="1.10.260.40">
    <property type="entry name" value="lambda repressor-like DNA-binding domains"/>
    <property type="match status" value="1"/>
</dbReference>
<dbReference type="AlphaFoldDB" id="A0A2N7WHL1"/>
<dbReference type="PANTHER" id="PTHR36924:SF1">
    <property type="entry name" value="ANTITOXIN HIGA-1"/>
    <property type="match status" value="1"/>
</dbReference>
<keyword evidence="1" id="KW-0238">DNA-binding</keyword>
<dbReference type="InterPro" id="IPR013430">
    <property type="entry name" value="Toxin_antidote_HigA"/>
</dbReference>
<proteinExistence type="predicted"/>
<keyword evidence="4" id="KW-1185">Reference proteome</keyword>
<evidence type="ECO:0000313" key="5">
    <source>
        <dbReference type="Proteomes" id="UP000494205"/>
    </source>
</evidence>
<accession>A0A2N7WHL1</accession>
<dbReference type="Proteomes" id="UP000494205">
    <property type="component" value="Unassembled WGS sequence"/>
</dbReference>
<name>A0A2N7WHL1_9BURK</name>
<dbReference type="InterPro" id="IPR010982">
    <property type="entry name" value="Lambda_DNA-bd_dom_sf"/>
</dbReference>
<dbReference type="SUPFAM" id="SSF47413">
    <property type="entry name" value="lambda repressor-like DNA-binding domains"/>
    <property type="match status" value="1"/>
</dbReference>
<reference evidence="2 5" key="2">
    <citation type="submission" date="2020-04" db="EMBL/GenBank/DDBJ databases">
        <authorList>
            <person name="De Canck E."/>
        </authorList>
    </citation>
    <scope>NUCLEOTIDE SEQUENCE [LARGE SCALE GENOMIC DNA]</scope>
    <source>
        <strain evidence="2 5">LMG 27174</strain>
    </source>
</reference>
<dbReference type="Proteomes" id="UP000235659">
    <property type="component" value="Unassembled WGS sequence"/>
</dbReference>
<dbReference type="OrthoDB" id="5297543at2"/>
<gene>
    <name evidence="3" type="primary">higA</name>
    <name evidence="3" type="ORF">C0Z16_20795</name>
    <name evidence="2" type="ORF">LMG27174_01845</name>
</gene>
<evidence type="ECO:0000313" key="3">
    <source>
        <dbReference type="EMBL" id="PMS28872.1"/>
    </source>
</evidence>
<reference evidence="3 4" key="1">
    <citation type="submission" date="2018-01" db="EMBL/GenBank/DDBJ databases">
        <title>Whole genome analyses suggest that Burkholderia sensu lato contains two further novel genera in the rhizoxinica-symbiotica group Mycetohabitans gen. nov., and Trinickia gen. nov.: implications for the evolution of diazotrophy and nodulation in the Burkholderiaceae.</title>
        <authorList>
            <person name="Estrada-de los Santos P."/>
            <person name="Palmer M."/>
            <person name="Chavez-Ramirez B."/>
            <person name="Beukes C."/>
            <person name="Steenkamp E.T."/>
            <person name="Hirsch A.M."/>
            <person name="Manyaka P."/>
            <person name="Maluk M."/>
            <person name="Lafos M."/>
            <person name="Crook M."/>
            <person name="Gross E."/>
            <person name="Simon M.F."/>
            <person name="Bueno dos Reis Junior F."/>
            <person name="Poole P.S."/>
            <person name="Venter S.N."/>
            <person name="James E.K."/>
        </authorList>
    </citation>
    <scope>NUCLEOTIDE SEQUENCE [LARGE SCALE GENOMIC DNA]</scope>
    <source>
        <strain evidence="3 4">WSM 3937</strain>
    </source>
</reference>